<reference evidence="1" key="1">
    <citation type="submission" date="2020-11" db="EMBL/GenBank/DDBJ databases">
        <title>Halonatronomonas betainensis gen. nov., sp. nov. a novel haloalkaliphilic representative of the family Halanaerobiacae capable of betaine degradation.</title>
        <authorList>
            <person name="Boltyanskaya Y."/>
            <person name="Kevbrin V."/>
            <person name="Detkova E."/>
            <person name="Grouzdev D.S."/>
            <person name="Koziaeva V."/>
            <person name="Zhilina T."/>
        </authorList>
    </citation>
    <scope>NUCLEOTIDE SEQUENCE</scope>
    <source>
        <strain evidence="1">Z-7014</strain>
    </source>
</reference>
<organism evidence="1 2">
    <name type="scientific">Halonatronomonas betaini</name>
    <dbReference type="NCBI Taxonomy" id="2778430"/>
    <lineage>
        <taxon>Bacteria</taxon>
        <taxon>Bacillati</taxon>
        <taxon>Bacillota</taxon>
        <taxon>Clostridia</taxon>
        <taxon>Halanaerobiales</taxon>
        <taxon>Halarsenatibacteraceae</taxon>
        <taxon>Halonatronomonas</taxon>
    </lineage>
</organism>
<evidence type="ECO:0000313" key="2">
    <source>
        <dbReference type="Proteomes" id="UP000621436"/>
    </source>
</evidence>
<sequence>MMNLMDYKKTGFIAIIVIVAGLVLMAGPVEAVREISGDELEITALEDDEYIFEARGNAHLKIDELEVTGDLGEFHSLEQEARFFDNVVVTGPDLNIEADELIYELIGERAFMTGRPRVQYAELDASSDEVEYLMAEEMVYLRGNVEGRRGQQEFSSDEVEVNLAEDKIKLSGQARMQLPEGEIDEGDLE</sequence>
<keyword evidence="2" id="KW-1185">Reference proteome</keyword>
<comment type="caution">
    <text evidence="1">The sequence shown here is derived from an EMBL/GenBank/DDBJ whole genome shotgun (WGS) entry which is preliminary data.</text>
</comment>
<accession>A0A931FAM9</accession>
<proteinExistence type="predicted"/>
<protein>
    <recommendedName>
        <fullName evidence="3">Lipopolysaccharide export system protein LptA</fullName>
    </recommendedName>
</protein>
<dbReference type="EMBL" id="JADPIE010000007">
    <property type="protein sequence ID" value="MBF8437774.1"/>
    <property type="molecule type" value="Genomic_DNA"/>
</dbReference>
<name>A0A931FAM9_9FIRM</name>
<dbReference type="Proteomes" id="UP000621436">
    <property type="component" value="Unassembled WGS sequence"/>
</dbReference>
<gene>
    <name evidence="1" type="ORF">I0Q91_11820</name>
</gene>
<evidence type="ECO:0000313" key="1">
    <source>
        <dbReference type="EMBL" id="MBF8437774.1"/>
    </source>
</evidence>
<evidence type="ECO:0008006" key="3">
    <source>
        <dbReference type="Google" id="ProtNLM"/>
    </source>
</evidence>
<dbReference type="Gene3D" id="2.60.450.10">
    <property type="entry name" value="Lipopolysaccharide (LPS) transport protein A like domain"/>
    <property type="match status" value="1"/>
</dbReference>
<dbReference type="AlphaFoldDB" id="A0A931FAM9"/>
<dbReference type="RefSeq" id="WP_270454787.1">
    <property type="nucleotide sequence ID" value="NZ_JADPIE010000007.1"/>
</dbReference>